<dbReference type="PANTHER" id="PTHR43163">
    <property type="entry name" value="DIPEPTIDE TRANSPORT SYSTEM PERMEASE PROTEIN DPPB-RELATED"/>
    <property type="match status" value="1"/>
</dbReference>
<feature type="domain" description="ABC transmembrane type-1" evidence="8">
    <location>
        <begin position="97"/>
        <end position="307"/>
    </location>
</feature>
<dbReference type="PROSITE" id="PS50928">
    <property type="entry name" value="ABC_TM1"/>
    <property type="match status" value="1"/>
</dbReference>
<reference evidence="9 10" key="1">
    <citation type="journal article" date="2019" name="Nat. Microbiol.">
        <title>Mediterranean grassland soil C-N compound turnover is dependent on rainfall and depth, and is mediated by genomically divergent microorganisms.</title>
        <authorList>
            <person name="Diamond S."/>
            <person name="Andeer P.F."/>
            <person name="Li Z."/>
            <person name="Crits-Christoph A."/>
            <person name="Burstein D."/>
            <person name="Anantharaman K."/>
            <person name="Lane K.R."/>
            <person name="Thomas B.C."/>
            <person name="Pan C."/>
            <person name="Northen T.R."/>
            <person name="Banfield J.F."/>
        </authorList>
    </citation>
    <scope>NUCLEOTIDE SEQUENCE [LARGE SCALE GENOMIC DNA]</scope>
    <source>
        <strain evidence="9">NP_6</strain>
    </source>
</reference>
<dbReference type="SUPFAM" id="SSF161098">
    <property type="entry name" value="MetI-like"/>
    <property type="match status" value="1"/>
</dbReference>
<dbReference type="PANTHER" id="PTHR43163:SF6">
    <property type="entry name" value="DIPEPTIDE TRANSPORT SYSTEM PERMEASE PROTEIN DPPB-RELATED"/>
    <property type="match status" value="1"/>
</dbReference>
<comment type="similarity">
    <text evidence="7">Belongs to the binding-protein-dependent transport system permease family.</text>
</comment>
<dbReference type="Pfam" id="PF00528">
    <property type="entry name" value="BPD_transp_1"/>
    <property type="match status" value="1"/>
</dbReference>
<protein>
    <submittedName>
        <fullName evidence="9">ABC transporter permease</fullName>
    </submittedName>
</protein>
<feature type="transmembrane region" description="Helical" evidence="7">
    <location>
        <begin position="292"/>
        <end position="314"/>
    </location>
</feature>
<dbReference type="InterPro" id="IPR035906">
    <property type="entry name" value="MetI-like_sf"/>
</dbReference>
<feature type="transmembrane region" description="Helical" evidence="7">
    <location>
        <begin position="187"/>
        <end position="206"/>
    </location>
</feature>
<evidence type="ECO:0000256" key="7">
    <source>
        <dbReference type="RuleBase" id="RU363032"/>
    </source>
</evidence>
<evidence type="ECO:0000259" key="8">
    <source>
        <dbReference type="PROSITE" id="PS50928"/>
    </source>
</evidence>
<evidence type="ECO:0000256" key="3">
    <source>
        <dbReference type="ARBA" id="ARBA00022475"/>
    </source>
</evidence>
<evidence type="ECO:0000256" key="2">
    <source>
        <dbReference type="ARBA" id="ARBA00022448"/>
    </source>
</evidence>
<keyword evidence="2 7" id="KW-0813">Transport</keyword>
<accession>A0A537JF96</accession>
<comment type="subcellular location">
    <subcellularLocation>
        <location evidence="1 7">Cell membrane</location>
        <topology evidence="1 7">Multi-pass membrane protein</topology>
    </subcellularLocation>
</comment>
<name>A0A537JF96_9BACT</name>
<dbReference type="CDD" id="cd06261">
    <property type="entry name" value="TM_PBP2"/>
    <property type="match status" value="1"/>
</dbReference>
<dbReference type="GO" id="GO:0055085">
    <property type="term" value="P:transmembrane transport"/>
    <property type="evidence" value="ECO:0007669"/>
    <property type="project" value="InterPro"/>
</dbReference>
<dbReference type="Proteomes" id="UP000318093">
    <property type="component" value="Unassembled WGS sequence"/>
</dbReference>
<dbReference type="GO" id="GO:0005886">
    <property type="term" value="C:plasma membrane"/>
    <property type="evidence" value="ECO:0007669"/>
    <property type="project" value="UniProtKB-SubCell"/>
</dbReference>
<dbReference type="Gene3D" id="1.10.3720.10">
    <property type="entry name" value="MetI-like"/>
    <property type="match status" value="1"/>
</dbReference>
<dbReference type="InterPro" id="IPR000515">
    <property type="entry name" value="MetI-like"/>
</dbReference>
<organism evidence="9 10">
    <name type="scientific">Candidatus Segetimicrobium genomatis</name>
    <dbReference type="NCBI Taxonomy" id="2569760"/>
    <lineage>
        <taxon>Bacteria</taxon>
        <taxon>Bacillati</taxon>
        <taxon>Candidatus Sysuimicrobiota</taxon>
        <taxon>Candidatus Sysuimicrobiia</taxon>
        <taxon>Candidatus Sysuimicrobiales</taxon>
        <taxon>Candidatus Segetimicrobiaceae</taxon>
        <taxon>Candidatus Segetimicrobium</taxon>
    </lineage>
</organism>
<dbReference type="EMBL" id="VBAN01000172">
    <property type="protein sequence ID" value="TMI82237.1"/>
    <property type="molecule type" value="Genomic_DNA"/>
</dbReference>
<dbReference type="Pfam" id="PF19300">
    <property type="entry name" value="BPD_transp_1_N"/>
    <property type="match status" value="1"/>
</dbReference>
<sequence>MQRYVIRRLVQMVPILLGISIVVFALLAAAPGDQVDLLLSGVPGITPADVIRLKHVYGLDEPPHIRYVKWLERAAQGDFGWSRTYREPVSTLILDRLGNTVSLAAGALVLALAVAVPVGIYSALHQYSALDYAATLFTFFGVSVPVFWFGIMLIYLFGVNWHLLPPGGINSPGVTPGLPLVADRLKYLPLPTLALGLVFMASFTRYTRSSMLEVVRQDFVRTARAKGLPGRVVIRRHALRNALIPLVTVLGVAVPGILAGAPLTETVFSWPGVGKLLVDSTLGADYAVAQGIIMFIAVMAIGANLLVDIAYGILDPRIRFD</sequence>
<keyword evidence="4 7" id="KW-0812">Transmembrane</keyword>
<dbReference type="InterPro" id="IPR045621">
    <property type="entry name" value="BPD_transp_1_N"/>
</dbReference>
<evidence type="ECO:0000313" key="9">
    <source>
        <dbReference type="EMBL" id="TMI82237.1"/>
    </source>
</evidence>
<gene>
    <name evidence="9" type="ORF">E6H03_05880</name>
</gene>
<evidence type="ECO:0000256" key="6">
    <source>
        <dbReference type="ARBA" id="ARBA00023136"/>
    </source>
</evidence>
<feature type="transmembrane region" description="Helical" evidence="7">
    <location>
        <begin position="136"/>
        <end position="157"/>
    </location>
</feature>
<feature type="transmembrane region" description="Helical" evidence="7">
    <location>
        <begin position="101"/>
        <end position="124"/>
    </location>
</feature>
<evidence type="ECO:0000256" key="4">
    <source>
        <dbReference type="ARBA" id="ARBA00022692"/>
    </source>
</evidence>
<proteinExistence type="inferred from homology"/>
<keyword evidence="5 7" id="KW-1133">Transmembrane helix</keyword>
<evidence type="ECO:0000256" key="5">
    <source>
        <dbReference type="ARBA" id="ARBA00022989"/>
    </source>
</evidence>
<evidence type="ECO:0000256" key="1">
    <source>
        <dbReference type="ARBA" id="ARBA00004651"/>
    </source>
</evidence>
<feature type="transmembrane region" description="Helical" evidence="7">
    <location>
        <begin position="12"/>
        <end position="30"/>
    </location>
</feature>
<comment type="caution">
    <text evidence="9">The sequence shown here is derived from an EMBL/GenBank/DDBJ whole genome shotgun (WGS) entry which is preliminary data.</text>
</comment>
<keyword evidence="6 7" id="KW-0472">Membrane</keyword>
<dbReference type="AlphaFoldDB" id="A0A537JF96"/>
<feature type="transmembrane region" description="Helical" evidence="7">
    <location>
        <begin position="242"/>
        <end position="261"/>
    </location>
</feature>
<keyword evidence="3" id="KW-1003">Cell membrane</keyword>
<evidence type="ECO:0000313" key="10">
    <source>
        <dbReference type="Proteomes" id="UP000318093"/>
    </source>
</evidence>